<keyword evidence="2" id="KW-0808">Transferase</keyword>
<dbReference type="Proteomes" id="UP000277582">
    <property type="component" value="Unassembled WGS sequence"/>
</dbReference>
<evidence type="ECO:0000259" key="1">
    <source>
        <dbReference type="Pfam" id="PF00534"/>
    </source>
</evidence>
<organism evidence="2 3">
    <name type="scientific">Candidatus Methanodesulfokora washburnensis</name>
    <dbReference type="NCBI Taxonomy" id="2478471"/>
    <lineage>
        <taxon>Archaea</taxon>
        <taxon>Thermoproteota</taxon>
        <taxon>Candidatus Korarchaeia</taxon>
        <taxon>Candidatus Korarchaeia incertae sedis</taxon>
        <taxon>Candidatus Methanodesulfokora</taxon>
    </lineage>
</organism>
<dbReference type="OrthoDB" id="132546at2157"/>
<dbReference type="EMBL" id="RCOS01000083">
    <property type="protein sequence ID" value="RSN74937.1"/>
    <property type="molecule type" value="Genomic_DNA"/>
</dbReference>
<accession>A0A429GMG4</accession>
<dbReference type="GO" id="GO:0016757">
    <property type="term" value="F:glycosyltransferase activity"/>
    <property type="evidence" value="ECO:0007669"/>
    <property type="project" value="InterPro"/>
</dbReference>
<protein>
    <submittedName>
        <fullName evidence="2">Glycosyltransferase family 1 protein</fullName>
    </submittedName>
</protein>
<dbReference type="Gene3D" id="3.40.50.2000">
    <property type="entry name" value="Glycogen Phosphorylase B"/>
    <property type="match status" value="2"/>
</dbReference>
<reference evidence="2 3" key="1">
    <citation type="submission" date="2018-10" db="EMBL/GenBank/DDBJ databases">
        <title>Co-occurring genomic capacity for anaerobic methane metabolism and dissimilatory sulfite reduction discovered in the Korarchaeota.</title>
        <authorList>
            <person name="Mckay L.J."/>
            <person name="Dlakic M."/>
            <person name="Fields M.W."/>
            <person name="Delmont T.O."/>
            <person name="Eren A.M."/>
            <person name="Jay Z.J."/>
            <person name="Klingelsmith K.B."/>
            <person name="Rusch D.B."/>
            <person name="Inskeep W.P."/>
        </authorList>
    </citation>
    <scope>NUCLEOTIDE SEQUENCE [LARGE SCALE GENOMIC DNA]</scope>
    <source>
        <strain evidence="2 3">MDKW</strain>
    </source>
</reference>
<dbReference type="PANTHER" id="PTHR12526">
    <property type="entry name" value="GLYCOSYLTRANSFERASE"/>
    <property type="match status" value="1"/>
</dbReference>
<dbReference type="CDD" id="cd03801">
    <property type="entry name" value="GT4_PimA-like"/>
    <property type="match status" value="1"/>
</dbReference>
<dbReference type="SUPFAM" id="SSF53756">
    <property type="entry name" value="UDP-Glycosyltransferase/glycogen phosphorylase"/>
    <property type="match status" value="1"/>
</dbReference>
<name>A0A429GMG4_9CREN</name>
<dbReference type="Pfam" id="PF00534">
    <property type="entry name" value="Glycos_transf_1"/>
    <property type="match status" value="1"/>
</dbReference>
<gene>
    <name evidence="2" type="ORF">D6D85_07285</name>
</gene>
<evidence type="ECO:0000313" key="3">
    <source>
        <dbReference type="Proteomes" id="UP000277582"/>
    </source>
</evidence>
<dbReference type="InterPro" id="IPR001296">
    <property type="entry name" value="Glyco_trans_1"/>
</dbReference>
<proteinExistence type="predicted"/>
<dbReference type="RefSeq" id="WP_125671360.1">
    <property type="nucleotide sequence ID" value="NZ_RCOS01000083.1"/>
</dbReference>
<sequence>MKVLMAPAQVLLSSRTGTEPTWAYNIVARLVRRFTVQLDVVCGKADDLTLPSCVRVFEVGFDKGDLMNRALFYFRCYGMAKRLYEDADVVHHMSPFGFRAGLNPLAVLRHLREKPFIIGPIQYPQEYSDVTDYELVSGRRGLRARLFYGLESVAAKSISQLIGVLHELTLREAEALVFDSKKALRLYNSLYSDLLKDKMLEVIPPGVEIEVFKYVPPIKKDYFEIMTAGYLLRRKGIQHLIEAMPLILKEIKNVRLRIVGDGPFKNELMRLVKKLSLNDRVHFEGLVPRNEMAKYYANCDIYVQPSLSETFPSTIREAMSVGRPVIATKVGFVEEHIINGVNGFLVLRGDIEEMANKVLLLLGDENLRLEMGARAREYAERNFNWDKIVAMWYGVYSKLAGH</sequence>
<keyword evidence="3" id="KW-1185">Reference proteome</keyword>
<dbReference type="AlphaFoldDB" id="A0A429GMG4"/>
<evidence type="ECO:0000313" key="2">
    <source>
        <dbReference type="EMBL" id="RSN74937.1"/>
    </source>
</evidence>
<dbReference type="PANTHER" id="PTHR12526:SF572">
    <property type="entry name" value="BLL5144 PROTEIN"/>
    <property type="match status" value="1"/>
</dbReference>
<comment type="caution">
    <text evidence="2">The sequence shown here is derived from an EMBL/GenBank/DDBJ whole genome shotgun (WGS) entry which is preliminary data.</text>
</comment>
<feature type="domain" description="Glycosyl transferase family 1" evidence="1">
    <location>
        <begin position="215"/>
        <end position="377"/>
    </location>
</feature>